<evidence type="ECO:0000313" key="2">
    <source>
        <dbReference type="Proteomes" id="UP000805193"/>
    </source>
</evidence>
<feature type="non-terminal residue" evidence="1">
    <location>
        <position position="1"/>
    </location>
</feature>
<dbReference type="Proteomes" id="UP000805193">
    <property type="component" value="Unassembled WGS sequence"/>
</dbReference>
<organism evidence="1 2">
    <name type="scientific">Ixodes persulcatus</name>
    <name type="common">Taiga tick</name>
    <dbReference type="NCBI Taxonomy" id="34615"/>
    <lineage>
        <taxon>Eukaryota</taxon>
        <taxon>Metazoa</taxon>
        <taxon>Ecdysozoa</taxon>
        <taxon>Arthropoda</taxon>
        <taxon>Chelicerata</taxon>
        <taxon>Arachnida</taxon>
        <taxon>Acari</taxon>
        <taxon>Parasitiformes</taxon>
        <taxon>Ixodida</taxon>
        <taxon>Ixodoidea</taxon>
        <taxon>Ixodidae</taxon>
        <taxon>Ixodinae</taxon>
        <taxon>Ixodes</taxon>
    </lineage>
</organism>
<sequence length="576" mass="65036">ILREATGFRPHSARDTRSRRLVTSGRKRKGISRALHSRCADAAMKTPLLVPILVCCALLRVAAPNGTSKTKKKGLHVTPTQGQAWPYPKEIQTGLEVFLIDPKSFQLVLQTPQGAPCELASSALRRYNPSILFGGCTTRNGVHSRRAPKGRRADASSYSVMGQLLQLDVFLTGRCEGMPHFSMDESYSLTVTLQSRAALHARSVWGIMRGLETFSQIVYPFNNTHFAVNRTEINDAPRFSHRGLLIDTSRHFLPLHSIIDTLDAMAYNKMNVLHWHIVDDQSFPFVSRTFPGLSDFGSFNPETHTYSPSDVATVIEEARHRGIRVLAEFDTPGHTQSWGAAFPDLLTPCYEGSTPNGKLGPMNPILNTTYQFLKYLFQEVVDVFPDQYLHLGGDEVPFNCWKSNPNITDFMKKFKITGQYQKLEEYYIQKLLEIVQGLRKSYIVWQEVVDNGVQVAPDTVVHVWKQPQETELTMVTARGYKALLSSCWYLDYISYGSDWKKYYVCDPQRFDGTASQKALVLGGEACIWGEWVDATNIISRTWPRASAVAERLWSPATLTDPEAAAERFEEHRCRMI</sequence>
<comment type="caution">
    <text evidence="1">The sequence shown here is derived from an EMBL/GenBank/DDBJ whole genome shotgun (WGS) entry which is preliminary data.</text>
</comment>
<reference evidence="1 2" key="1">
    <citation type="journal article" date="2020" name="Cell">
        <title>Large-Scale Comparative Analyses of Tick Genomes Elucidate Their Genetic Diversity and Vector Capacities.</title>
        <authorList>
            <consortium name="Tick Genome and Microbiome Consortium (TIGMIC)"/>
            <person name="Jia N."/>
            <person name="Wang J."/>
            <person name="Shi W."/>
            <person name="Du L."/>
            <person name="Sun Y."/>
            <person name="Zhan W."/>
            <person name="Jiang J.F."/>
            <person name="Wang Q."/>
            <person name="Zhang B."/>
            <person name="Ji P."/>
            <person name="Bell-Sakyi L."/>
            <person name="Cui X.M."/>
            <person name="Yuan T.T."/>
            <person name="Jiang B.G."/>
            <person name="Yang W.F."/>
            <person name="Lam T.T."/>
            <person name="Chang Q.C."/>
            <person name="Ding S.J."/>
            <person name="Wang X.J."/>
            <person name="Zhu J.G."/>
            <person name="Ruan X.D."/>
            <person name="Zhao L."/>
            <person name="Wei J.T."/>
            <person name="Ye R.Z."/>
            <person name="Que T.C."/>
            <person name="Du C.H."/>
            <person name="Zhou Y.H."/>
            <person name="Cheng J.X."/>
            <person name="Dai P.F."/>
            <person name="Guo W.B."/>
            <person name="Han X.H."/>
            <person name="Huang E.J."/>
            <person name="Li L.F."/>
            <person name="Wei W."/>
            <person name="Gao Y.C."/>
            <person name="Liu J.Z."/>
            <person name="Shao H.Z."/>
            <person name="Wang X."/>
            <person name="Wang C.C."/>
            <person name="Yang T.C."/>
            <person name="Huo Q.B."/>
            <person name="Li W."/>
            <person name="Chen H.Y."/>
            <person name="Chen S.E."/>
            <person name="Zhou L.G."/>
            <person name="Ni X.B."/>
            <person name="Tian J.H."/>
            <person name="Sheng Y."/>
            <person name="Liu T."/>
            <person name="Pan Y.S."/>
            <person name="Xia L.Y."/>
            <person name="Li J."/>
            <person name="Zhao F."/>
            <person name="Cao W.C."/>
        </authorList>
    </citation>
    <scope>NUCLEOTIDE SEQUENCE [LARGE SCALE GENOMIC DNA]</scope>
    <source>
        <strain evidence="1">Iper-2018</strain>
    </source>
</reference>
<accession>A0AC60QZ73</accession>
<keyword evidence="2" id="KW-1185">Reference proteome</keyword>
<protein>
    <submittedName>
        <fullName evidence="1">Uncharacterized protein</fullName>
    </submittedName>
</protein>
<proteinExistence type="predicted"/>
<evidence type="ECO:0000313" key="1">
    <source>
        <dbReference type="EMBL" id="KAG0444336.1"/>
    </source>
</evidence>
<gene>
    <name evidence="1" type="ORF">HPB47_013911</name>
</gene>
<dbReference type="EMBL" id="JABSTQ010002167">
    <property type="protein sequence ID" value="KAG0444336.1"/>
    <property type="molecule type" value="Genomic_DNA"/>
</dbReference>
<feature type="non-terminal residue" evidence="1">
    <location>
        <position position="576"/>
    </location>
</feature>
<name>A0AC60QZ73_IXOPE</name>